<feature type="transmembrane region" description="Helical" evidence="2">
    <location>
        <begin position="380"/>
        <end position="401"/>
    </location>
</feature>
<accession>A0A1B2ERF6</accession>
<feature type="region of interest" description="Disordered" evidence="1">
    <location>
        <begin position="156"/>
        <end position="176"/>
    </location>
</feature>
<evidence type="ECO:0000256" key="1">
    <source>
        <dbReference type="SAM" id="MobiDB-lite"/>
    </source>
</evidence>
<dbReference type="KEGG" id="moc:BB934_30220"/>
<protein>
    <submittedName>
        <fullName evidence="3">Uncharacterized protein</fullName>
    </submittedName>
</protein>
<proteinExistence type="predicted"/>
<dbReference type="InterPro" id="IPR051125">
    <property type="entry name" value="ABC-4/HrtB_transporter"/>
</dbReference>
<reference evidence="3" key="1">
    <citation type="submission" date="2016-07" db="EMBL/GenBank/DDBJ databases">
        <title>Microvirga ossetica sp. nov. a new species of rhizobia isolated from root nodules of the legume species Vicia alpestris Steven originated from North Ossetia region in the Caucasus.</title>
        <authorList>
            <person name="Safronova V.I."/>
            <person name="Kuznetsova I.G."/>
            <person name="Sazanova A.L."/>
            <person name="Belimov A."/>
            <person name="Andronov E."/>
            <person name="Osledkin Y.S."/>
            <person name="Onishchuk O.P."/>
            <person name="Kurchak O.N."/>
            <person name="Shaposhnikov A.I."/>
            <person name="Willems A."/>
            <person name="Tikhonovich I.A."/>
        </authorList>
    </citation>
    <scope>NUCLEOTIDE SEQUENCE [LARGE SCALE GENOMIC DNA]</scope>
    <source>
        <strain evidence="3">V5/3M</strain>
        <plasmid evidence="3">unnamed1</plasmid>
    </source>
</reference>
<gene>
    <name evidence="3" type="ORF">BB934_30220</name>
</gene>
<organism evidence="3">
    <name type="scientific">Microvirga ossetica</name>
    <dbReference type="NCBI Taxonomy" id="1882682"/>
    <lineage>
        <taxon>Bacteria</taxon>
        <taxon>Pseudomonadati</taxon>
        <taxon>Pseudomonadota</taxon>
        <taxon>Alphaproteobacteria</taxon>
        <taxon>Hyphomicrobiales</taxon>
        <taxon>Methylobacteriaceae</taxon>
        <taxon>Microvirga</taxon>
    </lineage>
</organism>
<geneLocation type="plasmid" evidence="3">
    <name>unnamed1</name>
</geneLocation>
<name>A0A1B2ERF6_9HYPH</name>
<keyword evidence="2" id="KW-1133">Transmembrane helix</keyword>
<dbReference type="EMBL" id="CP016617">
    <property type="protein sequence ID" value="ANY82555.1"/>
    <property type="molecule type" value="Genomic_DNA"/>
</dbReference>
<dbReference type="OrthoDB" id="9784014at2"/>
<feature type="transmembrane region" description="Helical" evidence="2">
    <location>
        <begin position="329"/>
        <end position="360"/>
    </location>
</feature>
<evidence type="ECO:0000256" key="2">
    <source>
        <dbReference type="SAM" id="Phobius"/>
    </source>
</evidence>
<dbReference type="PANTHER" id="PTHR43738:SF2">
    <property type="entry name" value="ABC TRANSPORTER PERMEASE"/>
    <property type="match status" value="1"/>
</dbReference>
<evidence type="ECO:0000313" key="3">
    <source>
        <dbReference type="EMBL" id="ANY82555.1"/>
    </source>
</evidence>
<dbReference type="AlphaFoldDB" id="A0A1B2ERF6"/>
<keyword evidence="2" id="KW-0812">Transmembrane</keyword>
<keyword evidence="2" id="KW-0472">Membrane</keyword>
<feature type="transmembrane region" description="Helical" evidence="2">
    <location>
        <begin position="285"/>
        <end position="309"/>
    </location>
</feature>
<keyword evidence="3" id="KW-0614">Plasmid</keyword>
<sequence>MNPLLIIWASLRQYRFSALAFVLLIAAGTSLSVAIISQERALRTGSARAADRFDLVVAAPGSRTDALLTSVFLQPGSARLLSPEVTAQLLNDPNASFVSPLAFGDSIRGAPVVGVTAPLVEHLSNGLAEGRVFLSRQEAVIGWASPLSVGQKFRPAHGVHAHGDSEDDDHGAGDHAHRDTHDIVLTVVGRMKPTGSPWDRAVTIPVELVWDAHGLPSGHPEGSTEIGAPFDPARTPGIPAAVVHAKTVASAYKLRQAYTTNDSMAFFPAEALIQLYSVVGDVRQLMSILAVITQALVLLAIVSSVFILLRLLMPQFVTLRALGAPRLYVFAAAWGFMAALVLVGVAIGLLGGYALSFGISHWLSNRTGVALTPTLGETEILIGLAILAIGLVLALVPASWLQRRPLAEAIAKY</sequence>
<dbReference type="RefSeq" id="WP_099513664.1">
    <property type="nucleotide sequence ID" value="NZ_CP016617.1"/>
</dbReference>
<dbReference type="PANTHER" id="PTHR43738">
    <property type="entry name" value="ABC TRANSPORTER, MEMBRANE PROTEIN"/>
    <property type="match status" value="1"/>
</dbReference>